<evidence type="ECO:0000313" key="3">
    <source>
        <dbReference type="Proteomes" id="UP000573599"/>
    </source>
</evidence>
<keyword evidence="1" id="KW-1133">Transmembrane helix</keyword>
<feature type="transmembrane region" description="Helical" evidence="1">
    <location>
        <begin position="16"/>
        <end position="39"/>
    </location>
</feature>
<evidence type="ECO:0000313" key="2">
    <source>
        <dbReference type="EMBL" id="NYG05968.1"/>
    </source>
</evidence>
<sequence length="51" mass="5594">MVVTGTRLRDQSTWDLALAALTLSTAVVAAGFEVTRWVAGRRRRHRDSPAA</sequence>
<keyword evidence="1" id="KW-0812">Transmembrane</keyword>
<organism evidence="2 3">
    <name type="scientific">Pedococcus badiiscoriae</name>
    <dbReference type="NCBI Taxonomy" id="642776"/>
    <lineage>
        <taxon>Bacteria</taxon>
        <taxon>Bacillati</taxon>
        <taxon>Actinomycetota</taxon>
        <taxon>Actinomycetes</taxon>
        <taxon>Micrococcales</taxon>
        <taxon>Intrasporangiaceae</taxon>
        <taxon>Pedococcus</taxon>
    </lineage>
</organism>
<dbReference type="AlphaFoldDB" id="A0A852WA99"/>
<comment type="caution">
    <text evidence="2">The sequence shown here is derived from an EMBL/GenBank/DDBJ whole genome shotgun (WGS) entry which is preliminary data.</text>
</comment>
<protein>
    <submittedName>
        <fullName evidence="2">Uncharacterized protein</fullName>
    </submittedName>
</protein>
<keyword evidence="1" id="KW-0472">Membrane</keyword>
<dbReference type="EMBL" id="JACCAB010000001">
    <property type="protein sequence ID" value="NYG05968.1"/>
    <property type="molecule type" value="Genomic_DNA"/>
</dbReference>
<dbReference type="Proteomes" id="UP000573599">
    <property type="component" value="Unassembled WGS sequence"/>
</dbReference>
<reference evidence="2 3" key="1">
    <citation type="submission" date="2020-07" db="EMBL/GenBank/DDBJ databases">
        <title>Sequencing the genomes of 1000 actinobacteria strains.</title>
        <authorList>
            <person name="Klenk H.-P."/>
        </authorList>
    </citation>
    <scope>NUCLEOTIDE SEQUENCE [LARGE SCALE GENOMIC DNA]</scope>
    <source>
        <strain evidence="2 3">DSM 23987</strain>
    </source>
</reference>
<accession>A0A852WA99</accession>
<name>A0A852WA99_9MICO</name>
<proteinExistence type="predicted"/>
<dbReference type="RefSeq" id="WP_179420520.1">
    <property type="nucleotide sequence ID" value="NZ_JACCAB010000001.1"/>
</dbReference>
<gene>
    <name evidence="2" type="ORF">BJ986_000455</name>
</gene>
<keyword evidence="3" id="KW-1185">Reference proteome</keyword>
<evidence type="ECO:0000256" key="1">
    <source>
        <dbReference type="SAM" id="Phobius"/>
    </source>
</evidence>